<feature type="chain" id="PRO_5034995235" evidence="2">
    <location>
        <begin position="18"/>
        <end position="495"/>
    </location>
</feature>
<dbReference type="EMBL" id="CAJPDT010000023">
    <property type="protein sequence ID" value="CAF9919683.1"/>
    <property type="molecule type" value="Genomic_DNA"/>
</dbReference>
<reference evidence="3" key="1">
    <citation type="submission" date="2021-03" db="EMBL/GenBank/DDBJ databases">
        <authorList>
            <person name="Tagirdzhanova G."/>
        </authorList>
    </citation>
    <scope>NUCLEOTIDE SEQUENCE</scope>
</reference>
<keyword evidence="4" id="KW-1185">Reference proteome</keyword>
<gene>
    <name evidence="3" type="ORF">IMSHALPRED_004697</name>
</gene>
<accession>A0A8H3F8H5</accession>
<evidence type="ECO:0000313" key="3">
    <source>
        <dbReference type="EMBL" id="CAF9919683.1"/>
    </source>
</evidence>
<dbReference type="OrthoDB" id="72726at2759"/>
<dbReference type="Proteomes" id="UP000664534">
    <property type="component" value="Unassembled WGS sequence"/>
</dbReference>
<keyword evidence="1" id="KW-1133">Transmembrane helix</keyword>
<organism evidence="3 4">
    <name type="scientific">Imshaugia aleurites</name>
    <dbReference type="NCBI Taxonomy" id="172621"/>
    <lineage>
        <taxon>Eukaryota</taxon>
        <taxon>Fungi</taxon>
        <taxon>Dikarya</taxon>
        <taxon>Ascomycota</taxon>
        <taxon>Pezizomycotina</taxon>
        <taxon>Lecanoromycetes</taxon>
        <taxon>OSLEUM clade</taxon>
        <taxon>Lecanoromycetidae</taxon>
        <taxon>Lecanorales</taxon>
        <taxon>Lecanorineae</taxon>
        <taxon>Parmeliaceae</taxon>
        <taxon>Imshaugia</taxon>
    </lineage>
</organism>
<keyword evidence="1" id="KW-0812">Transmembrane</keyword>
<proteinExistence type="predicted"/>
<evidence type="ECO:0000256" key="2">
    <source>
        <dbReference type="SAM" id="SignalP"/>
    </source>
</evidence>
<comment type="caution">
    <text evidence="3">The sequence shown here is derived from an EMBL/GenBank/DDBJ whole genome shotgun (WGS) entry which is preliminary data.</text>
</comment>
<evidence type="ECO:0000256" key="1">
    <source>
        <dbReference type="SAM" id="Phobius"/>
    </source>
</evidence>
<protein>
    <submittedName>
        <fullName evidence="3">Uncharacterized protein</fullName>
    </submittedName>
</protein>
<evidence type="ECO:0000313" key="4">
    <source>
        <dbReference type="Proteomes" id="UP000664534"/>
    </source>
</evidence>
<feature type="transmembrane region" description="Helical" evidence="1">
    <location>
        <begin position="48"/>
        <end position="69"/>
    </location>
</feature>
<name>A0A8H3F8H5_9LECA</name>
<keyword evidence="2" id="KW-0732">Signal</keyword>
<feature type="signal peptide" evidence="2">
    <location>
        <begin position="1"/>
        <end position="17"/>
    </location>
</feature>
<keyword evidence="1" id="KW-0472">Membrane</keyword>
<dbReference type="AlphaFoldDB" id="A0A8H3F8H5"/>
<sequence length="495" mass="54528">MHFNALVVAGLAYQAAAAPTTSLGKPKADIFANSLLYSDGTKNICVGPLGIVAGVLVWAIAFVPAVILANQGKEPCTPSTGTVSSDGKSVSANALSQADVPLTVTQAEVSADKRDAMPDAALSGDGYMSLAPRAETLDGRSTTATKCYYSWKAHGGSNCGTQISTQEFVTLINDHIGQLMSFTRFLDLPREIRDQIYVSHFRTTTLTYPTFTLPPLLFTSRQIYREALPFLRPNASHNLLTSEHLLDYLTTLTPAFLAQLRHIAVRGVPIPIYPLNDDLCYHTHLFPDLLTLFPGLQLDTLEVIDAYHGADVAEDGFGHGVTYYDLEGLIKEGKGWKELIYTSASDRWLESVTFTHRAADGTVTTETKTRDKQPGVWDRMIKQRDGEESGAGVEMWLCKERGAWEKVEGDYNTGMEEELSQGDDEDDEDVVRARPSIMFRVTRGTGSEYVQDGSVVDESEFHRGLRETFETISWKEIKARNMFIPGAEDDPTAHL</sequence>